<evidence type="ECO:0000313" key="2">
    <source>
        <dbReference type="EMBL" id="GMN21188.1"/>
    </source>
</evidence>
<dbReference type="PANTHER" id="PTHR33018">
    <property type="entry name" value="OS10G0338966 PROTEIN-RELATED"/>
    <property type="match status" value="1"/>
</dbReference>
<dbReference type="PANTHER" id="PTHR33018:SF34">
    <property type="entry name" value="OS02G0472350 PROTEIN"/>
    <property type="match status" value="1"/>
</dbReference>
<dbReference type="AlphaFoldDB" id="A0AA88CI21"/>
<evidence type="ECO:0000256" key="1">
    <source>
        <dbReference type="SAM" id="MobiDB-lite"/>
    </source>
</evidence>
<accession>A0AA88CI21</accession>
<feature type="region of interest" description="Disordered" evidence="1">
    <location>
        <begin position="193"/>
        <end position="213"/>
    </location>
</feature>
<organism evidence="2 3">
    <name type="scientific">Ficus carica</name>
    <name type="common">Common fig</name>
    <dbReference type="NCBI Taxonomy" id="3494"/>
    <lineage>
        <taxon>Eukaryota</taxon>
        <taxon>Viridiplantae</taxon>
        <taxon>Streptophyta</taxon>
        <taxon>Embryophyta</taxon>
        <taxon>Tracheophyta</taxon>
        <taxon>Spermatophyta</taxon>
        <taxon>Magnoliopsida</taxon>
        <taxon>eudicotyledons</taxon>
        <taxon>Gunneridae</taxon>
        <taxon>Pentapetalae</taxon>
        <taxon>rosids</taxon>
        <taxon>fabids</taxon>
        <taxon>Rosales</taxon>
        <taxon>Moraceae</taxon>
        <taxon>Ficeae</taxon>
        <taxon>Ficus</taxon>
    </lineage>
</organism>
<gene>
    <name evidence="2" type="ORF">TIFTF001_043251</name>
</gene>
<evidence type="ECO:0008006" key="4">
    <source>
        <dbReference type="Google" id="ProtNLM"/>
    </source>
</evidence>
<name>A0AA88CI21_FICCA</name>
<dbReference type="Proteomes" id="UP001187192">
    <property type="component" value="Unassembled WGS sequence"/>
</dbReference>
<evidence type="ECO:0000313" key="3">
    <source>
        <dbReference type="Proteomes" id="UP001187192"/>
    </source>
</evidence>
<keyword evidence="3" id="KW-1185">Reference proteome</keyword>
<dbReference type="EMBL" id="BTGU01002715">
    <property type="protein sequence ID" value="GMN21188.1"/>
    <property type="molecule type" value="Genomic_DNA"/>
</dbReference>
<protein>
    <recommendedName>
        <fullName evidence="4">Transposase</fullName>
    </recommendedName>
</protein>
<sequence length="545" mass="62445">MGPSCNPHRRGLDDGPTDRRVIHPRGGLDDSPRDRRLIHLGPWDRRLIPLWGDYTTVPLDRHVILRITRRTHFLHQPAATSLLKYGQAAIAVAVAVVPSPPLSWCGRVYSSSKKSKQDYMKSPSMKIHQEFKMPYDRRDRDGSPWVGRLAPVGGGGEAPGDRGMRPAPVGGHRPPGTRGWRLAPLCAHVNETMEHSKKGRARRKNPMDPTIDGKRRTTIMKRVHMARKRGERIQVTFDEKGQPEGKHGDELMSWIGVLAREHVSIWIQDWRSRDLNGLKDIIWKETVTSFTVDESFRTTCLQSCGEAARNFRYDLYKTFVEEYLNEESVWTRPQKVIDNYSNIEEDDWMKFVQYRTSSQFQHLSNRGSEIRTNNEYLSREGRDGYRKLDQEMTAADGELKDPACQKVSELIMEYNTQESQGTFESVGTNDVLSQALSRPEHKGRVRGQSKFVKPSQYFNLNRSSSKDNEVLSIRREIEELKALVRGLCAKKDVELSVDPNNVPTVDQHNSFKASCYAQEKQHGVFDPPTMPVDNQECKLYIFDEV</sequence>
<reference evidence="2" key="1">
    <citation type="submission" date="2023-07" db="EMBL/GenBank/DDBJ databases">
        <title>draft genome sequence of fig (Ficus carica).</title>
        <authorList>
            <person name="Takahashi T."/>
            <person name="Nishimura K."/>
        </authorList>
    </citation>
    <scope>NUCLEOTIDE SEQUENCE</scope>
</reference>
<comment type="caution">
    <text evidence="2">The sequence shown here is derived from an EMBL/GenBank/DDBJ whole genome shotgun (WGS) entry which is preliminary data.</text>
</comment>
<feature type="region of interest" description="Disordered" evidence="1">
    <location>
        <begin position="1"/>
        <end position="34"/>
    </location>
</feature>
<feature type="compositionally biased region" description="Basic and acidic residues" evidence="1">
    <location>
        <begin position="10"/>
        <end position="34"/>
    </location>
</feature>
<proteinExistence type="predicted"/>